<evidence type="ECO:0000256" key="1">
    <source>
        <dbReference type="ARBA" id="ARBA00004141"/>
    </source>
</evidence>
<dbReference type="RefSeq" id="WP_344650469.1">
    <property type="nucleotide sequence ID" value="NZ_BAAAGX010000016.1"/>
</dbReference>
<comment type="caution">
    <text evidence="8">The sequence shown here is derived from an EMBL/GenBank/DDBJ whole genome shotgun (WGS) entry which is preliminary data.</text>
</comment>
<accession>A0ABP3E4C6</accession>
<keyword evidence="4 6" id="KW-0472">Membrane</keyword>
<proteinExistence type="predicted"/>
<feature type="region of interest" description="Disordered" evidence="5">
    <location>
        <begin position="1"/>
        <end position="48"/>
    </location>
</feature>
<comment type="subcellular location">
    <subcellularLocation>
        <location evidence="1">Membrane</location>
        <topology evidence="1">Multi-pass membrane protein</topology>
    </subcellularLocation>
</comment>
<feature type="transmembrane region" description="Helical" evidence="6">
    <location>
        <begin position="177"/>
        <end position="205"/>
    </location>
</feature>
<evidence type="ECO:0000256" key="3">
    <source>
        <dbReference type="ARBA" id="ARBA00022989"/>
    </source>
</evidence>
<keyword evidence="2 6" id="KW-0812">Transmembrane</keyword>
<name>A0ABP3E4C6_9ACTN</name>
<sequence length="225" mass="23412">MTLPLPGPADRSNHDPWYPADPASAPPPSAQQYGIQPPPSAVPYSGTPHTGGAPYSCAPYSGAPYSGAPYAGAPYADPTYPDPLQPYSAQPAYGMQPYGGPPAYPVPHPPTYTGAAAHGIDPKTGRPFSDKSKLAAGLLQLLPGFFLGLGGIGRLYAGHSVMGTVQLVTTVLGWGSFWLAICGSFLVLPLLFFVVYAAGWLWFVIDGIMLLAGSPTDGDGRPLRA</sequence>
<evidence type="ECO:0000256" key="2">
    <source>
        <dbReference type="ARBA" id="ARBA00022692"/>
    </source>
</evidence>
<dbReference type="InterPro" id="IPR007829">
    <property type="entry name" value="TM2"/>
</dbReference>
<evidence type="ECO:0000313" key="9">
    <source>
        <dbReference type="Proteomes" id="UP001500967"/>
    </source>
</evidence>
<dbReference type="EMBL" id="BAAAGX010000016">
    <property type="protein sequence ID" value="GAA0251605.1"/>
    <property type="molecule type" value="Genomic_DNA"/>
</dbReference>
<feature type="transmembrane region" description="Helical" evidence="6">
    <location>
        <begin position="134"/>
        <end position="157"/>
    </location>
</feature>
<dbReference type="Proteomes" id="UP001500967">
    <property type="component" value="Unassembled WGS sequence"/>
</dbReference>
<dbReference type="Pfam" id="PF05154">
    <property type="entry name" value="TM2"/>
    <property type="match status" value="1"/>
</dbReference>
<evidence type="ECO:0000313" key="8">
    <source>
        <dbReference type="EMBL" id="GAA0251605.1"/>
    </source>
</evidence>
<protein>
    <recommendedName>
        <fullName evidence="7">TM2 domain-containing protein</fullName>
    </recommendedName>
</protein>
<evidence type="ECO:0000259" key="7">
    <source>
        <dbReference type="Pfam" id="PF05154"/>
    </source>
</evidence>
<keyword evidence="3 6" id="KW-1133">Transmembrane helix</keyword>
<feature type="domain" description="TM2" evidence="7">
    <location>
        <begin position="130"/>
        <end position="179"/>
    </location>
</feature>
<reference evidence="9" key="1">
    <citation type="journal article" date="2019" name="Int. J. Syst. Evol. Microbiol.">
        <title>The Global Catalogue of Microorganisms (GCM) 10K type strain sequencing project: providing services to taxonomists for standard genome sequencing and annotation.</title>
        <authorList>
            <consortium name="The Broad Institute Genomics Platform"/>
            <consortium name="The Broad Institute Genome Sequencing Center for Infectious Disease"/>
            <person name="Wu L."/>
            <person name="Ma J."/>
        </authorList>
    </citation>
    <scope>NUCLEOTIDE SEQUENCE [LARGE SCALE GENOMIC DNA]</scope>
    <source>
        <strain evidence="9">JCM 10425</strain>
    </source>
</reference>
<gene>
    <name evidence="8" type="ORF">GCM10009539_40960</name>
</gene>
<evidence type="ECO:0000256" key="6">
    <source>
        <dbReference type="SAM" id="Phobius"/>
    </source>
</evidence>
<organism evidence="8 9">
    <name type="scientific">Cryptosporangium japonicum</name>
    <dbReference type="NCBI Taxonomy" id="80872"/>
    <lineage>
        <taxon>Bacteria</taxon>
        <taxon>Bacillati</taxon>
        <taxon>Actinomycetota</taxon>
        <taxon>Actinomycetes</taxon>
        <taxon>Cryptosporangiales</taxon>
        <taxon>Cryptosporangiaceae</taxon>
        <taxon>Cryptosporangium</taxon>
    </lineage>
</organism>
<evidence type="ECO:0000256" key="5">
    <source>
        <dbReference type="SAM" id="MobiDB-lite"/>
    </source>
</evidence>
<evidence type="ECO:0000256" key="4">
    <source>
        <dbReference type="ARBA" id="ARBA00023136"/>
    </source>
</evidence>
<keyword evidence="9" id="KW-1185">Reference proteome</keyword>